<dbReference type="GO" id="GO:0016757">
    <property type="term" value="F:glycosyltransferase activity"/>
    <property type="evidence" value="ECO:0007669"/>
    <property type="project" value="UniProtKB-KW"/>
</dbReference>
<evidence type="ECO:0000256" key="1">
    <source>
        <dbReference type="ARBA" id="ARBA00004141"/>
    </source>
</evidence>
<sequence>MQADEIGDFGMPALATPTSTASPHEEAVPHLPVPPEDTEIALYFGPQRRWVLLTVPISLILTAGTLYLFSTRSPALWPFLAALTLNLVGWLLSLVDGQRQRSTSWESHELLVRSWQPARVPSVDVFIPTRGEPLAILRNTFTYIAAMHWNGPLTVWVLDDAGRADVEELAAEHGFRYTARPDRGHLKKAGNLNHGLTLSDGELVAVFDADFCPRPDFLFHLAPYLEDPNIAIAQSPQYFDTDATMNWLERTAAASQELFYRWLQPSRDADGGAICVGTNVLYRRSDLERIGGFPKIDHSEDIYTSVALMRHGLRTKYVPVLLAKGLSPDNVAAYISQQYRWAMGCLSLLFSRDFHATPMGWRVRVSYWCGFLSYFVSALNIVAVPLPGLIMLYLYPDEVQAWHMIPFLGPLWIALVLLPSVSVSRWRFEVIRVQTLYAYCHLIAIWHALRDQAAAWVPSGAGGARSRLVSQVGWLALIWLSATTAATWIGIALQAPVHGWGDYWAMTAFAIATSYIALPLIRDLWRTLR</sequence>
<evidence type="ECO:0000256" key="8">
    <source>
        <dbReference type="SAM" id="Phobius"/>
    </source>
</evidence>
<keyword evidence="6 8" id="KW-0472">Membrane</keyword>
<evidence type="ECO:0000256" key="6">
    <source>
        <dbReference type="ARBA" id="ARBA00023136"/>
    </source>
</evidence>
<feature type="transmembrane region" description="Helical" evidence="8">
    <location>
        <begin position="503"/>
        <end position="521"/>
    </location>
</feature>
<keyword evidence="3" id="KW-0808">Transferase</keyword>
<evidence type="ECO:0000256" key="7">
    <source>
        <dbReference type="SAM" id="MobiDB-lite"/>
    </source>
</evidence>
<feature type="transmembrane region" description="Helical" evidence="8">
    <location>
        <begin position="75"/>
        <end position="95"/>
    </location>
</feature>
<dbReference type="InterPro" id="IPR050321">
    <property type="entry name" value="Glycosyltr_2/OpgH_subfam"/>
</dbReference>
<feature type="transmembrane region" description="Helical" evidence="8">
    <location>
        <begin position="472"/>
        <end position="491"/>
    </location>
</feature>
<name>A0A919RI07_9ACTN</name>
<keyword evidence="2" id="KW-0328">Glycosyltransferase</keyword>
<evidence type="ECO:0000313" key="9">
    <source>
        <dbReference type="EMBL" id="GII92199.1"/>
    </source>
</evidence>
<dbReference type="Pfam" id="PF13641">
    <property type="entry name" value="Glyco_tranf_2_3"/>
    <property type="match status" value="1"/>
</dbReference>
<dbReference type="AlphaFoldDB" id="A0A919RI07"/>
<dbReference type="PANTHER" id="PTHR43867">
    <property type="entry name" value="CELLULOSE SYNTHASE CATALYTIC SUBUNIT A [UDP-FORMING]"/>
    <property type="match status" value="1"/>
</dbReference>
<evidence type="ECO:0000256" key="2">
    <source>
        <dbReference type="ARBA" id="ARBA00022676"/>
    </source>
</evidence>
<evidence type="ECO:0000256" key="3">
    <source>
        <dbReference type="ARBA" id="ARBA00022679"/>
    </source>
</evidence>
<reference evidence="9" key="1">
    <citation type="submission" date="2021-01" db="EMBL/GenBank/DDBJ databases">
        <title>Whole genome shotgun sequence of Sinosporangium siamense NBRC 109515.</title>
        <authorList>
            <person name="Komaki H."/>
            <person name="Tamura T."/>
        </authorList>
    </citation>
    <scope>NUCLEOTIDE SEQUENCE</scope>
    <source>
        <strain evidence="9">NBRC 109515</strain>
    </source>
</reference>
<feature type="transmembrane region" description="Helical" evidence="8">
    <location>
        <begin position="50"/>
        <end position="69"/>
    </location>
</feature>
<organism evidence="9 10">
    <name type="scientific">Sinosporangium siamense</name>
    <dbReference type="NCBI Taxonomy" id="1367973"/>
    <lineage>
        <taxon>Bacteria</taxon>
        <taxon>Bacillati</taxon>
        <taxon>Actinomycetota</taxon>
        <taxon>Actinomycetes</taxon>
        <taxon>Streptosporangiales</taxon>
        <taxon>Streptosporangiaceae</taxon>
        <taxon>Sinosporangium</taxon>
    </lineage>
</organism>
<comment type="caution">
    <text evidence="9">The sequence shown here is derived from an EMBL/GenBank/DDBJ whole genome shotgun (WGS) entry which is preliminary data.</text>
</comment>
<dbReference type="EMBL" id="BOOW01000014">
    <property type="protein sequence ID" value="GII92199.1"/>
    <property type="molecule type" value="Genomic_DNA"/>
</dbReference>
<keyword evidence="5 8" id="KW-1133">Transmembrane helix</keyword>
<accession>A0A919RI07</accession>
<dbReference type="Gene3D" id="3.90.550.10">
    <property type="entry name" value="Spore Coat Polysaccharide Biosynthesis Protein SpsA, Chain A"/>
    <property type="match status" value="1"/>
</dbReference>
<dbReference type="GO" id="GO:0016020">
    <property type="term" value="C:membrane"/>
    <property type="evidence" value="ECO:0007669"/>
    <property type="project" value="UniProtKB-SubCell"/>
</dbReference>
<evidence type="ECO:0008006" key="11">
    <source>
        <dbReference type="Google" id="ProtNLM"/>
    </source>
</evidence>
<dbReference type="SUPFAM" id="SSF53448">
    <property type="entry name" value="Nucleotide-diphospho-sugar transferases"/>
    <property type="match status" value="1"/>
</dbReference>
<keyword evidence="4 8" id="KW-0812">Transmembrane</keyword>
<dbReference type="PANTHER" id="PTHR43867:SF2">
    <property type="entry name" value="CELLULOSE SYNTHASE CATALYTIC SUBUNIT A [UDP-FORMING]"/>
    <property type="match status" value="1"/>
</dbReference>
<dbReference type="Proteomes" id="UP000606172">
    <property type="component" value="Unassembled WGS sequence"/>
</dbReference>
<comment type="subcellular location">
    <subcellularLocation>
        <location evidence="1">Membrane</location>
        <topology evidence="1">Multi-pass membrane protein</topology>
    </subcellularLocation>
</comment>
<feature type="region of interest" description="Disordered" evidence="7">
    <location>
        <begin position="1"/>
        <end position="29"/>
    </location>
</feature>
<feature type="transmembrane region" description="Helical" evidence="8">
    <location>
        <begin position="371"/>
        <end position="395"/>
    </location>
</feature>
<protein>
    <recommendedName>
        <fullName evidence="11">Cellulose synthase (UDP-forming)</fullName>
    </recommendedName>
</protein>
<proteinExistence type="predicted"/>
<evidence type="ECO:0000256" key="4">
    <source>
        <dbReference type="ARBA" id="ARBA00022692"/>
    </source>
</evidence>
<dbReference type="CDD" id="cd06421">
    <property type="entry name" value="CESA_CelA_like"/>
    <property type="match status" value="1"/>
</dbReference>
<evidence type="ECO:0000256" key="5">
    <source>
        <dbReference type="ARBA" id="ARBA00022989"/>
    </source>
</evidence>
<keyword evidence="10" id="KW-1185">Reference proteome</keyword>
<evidence type="ECO:0000313" key="10">
    <source>
        <dbReference type="Proteomes" id="UP000606172"/>
    </source>
</evidence>
<feature type="transmembrane region" description="Helical" evidence="8">
    <location>
        <begin position="401"/>
        <end position="418"/>
    </location>
</feature>
<gene>
    <name evidence="9" type="ORF">Ssi02_24300</name>
</gene>
<dbReference type="InterPro" id="IPR029044">
    <property type="entry name" value="Nucleotide-diphossugar_trans"/>
</dbReference>